<dbReference type="EMBL" id="JARIHO010000050">
    <property type="protein sequence ID" value="KAJ7321609.1"/>
    <property type="molecule type" value="Genomic_DNA"/>
</dbReference>
<sequence>MFHVVYQVDASAGCLVFFLLILSPNLNAQWLHRLPLISLGTDLLDGPPFWLGNAAPVSFFPVQKLFGLLGATSAGLTWLRPSRIALSRERGPA</sequence>
<gene>
    <name evidence="1" type="ORF">DFH08DRAFT_889187</name>
</gene>
<comment type="caution">
    <text evidence="1">The sequence shown here is derived from an EMBL/GenBank/DDBJ whole genome shotgun (WGS) entry which is preliminary data.</text>
</comment>
<proteinExistence type="predicted"/>
<dbReference type="Proteomes" id="UP001218218">
    <property type="component" value="Unassembled WGS sequence"/>
</dbReference>
<organism evidence="1 2">
    <name type="scientific">Mycena albidolilacea</name>
    <dbReference type="NCBI Taxonomy" id="1033008"/>
    <lineage>
        <taxon>Eukaryota</taxon>
        <taxon>Fungi</taxon>
        <taxon>Dikarya</taxon>
        <taxon>Basidiomycota</taxon>
        <taxon>Agaricomycotina</taxon>
        <taxon>Agaricomycetes</taxon>
        <taxon>Agaricomycetidae</taxon>
        <taxon>Agaricales</taxon>
        <taxon>Marasmiineae</taxon>
        <taxon>Mycenaceae</taxon>
        <taxon>Mycena</taxon>
    </lineage>
</organism>
<protein>
    <submittedName>
        <fullName evidence="1">Uncharacterized protein</fullName>
    </submittedName>
</protein>
<dbReference type="AlphaFoldDB" id="A0AAD7EG25"/>
<evidence type="ECO:0000313" key="1">
    <source>
        <dbReference type="EMBL" id="KAJ7321609.1"/>
    </source>
</evidence>
<evidence type="ECO:0000313" key="2">
    <source>
        <dbReference type="Proteomes" id="UP001218218"/>
    </source>
</evidence>
<keyword evidence="2" id="KW-1185">Reference proteome</keyword>
<reference evidence="1" key="1">
    <citation type="submission" date="2023-03" db="EMBL/GenBank/DDBJ databases">
        <title>Massive genome expansion in bonnet fungi (Mycena s.s.) driven by repeated elements and novel gene families across ecological guilds.</title>
        <authorList>
            <consortium name="Lawrence Berkeley National Laboratory"/>
            <person name="Harder C.B."/>
            <person name="Miyauchi S."/>
            <person name="Viragh M."/>
            <person name="Kuo A."/>
            <person name="Thoen E."/>
            <person name="Andreopoulos B."/>
            <person name="Lu D."/>
            <person name="Skrede I."/>
            <person name="Drula E."/>
            <person name="Henrissat B."/>
            <person name="Morin E."/>
            <person name="Kohler A."/>
            <person name="Barry K."/>
            <person name="LaButti K."/>
            <person name="Morin E."/>
            <person name="Salamov A."/>
            <person name="Lipzen A."/>
            <person name="Mereny Z."/>
            <person name="Hegedus B."/>
            <person name="Baldrian P."/>
            <person name="Stursova M."/>
            <person name="Weitz H."/>
            <person name="Taylor A."/>
            <person name="Grigoriev I.V."/>
            <person name="Nagy L.G."/>
            <person name="Martin F."/>
            <person name="Kauserud H."/>
        </authorList>
    </citation>
    <scope>NUCLEOTIDE SEQUENCE</scope>
    <source>
        <strain evidence="1">CBHHK002</strain>
    </source>
</reference>
<name>A0AAD7EG25_9AGAR</name>
<accession>A0AAD7EG25</accession>